<dbReference type="GO" id="GO:0005829">
    <property type="term" value="C:cytosol"/>
    <property type="evidence" value="ECO:0007669"/>
    <property type="project" value="TreeGrafter"/>
</dbReference>
<dbReference type="Proteomes" id="UP000004358">
    <property type="component" value="Unassembled WGS sequence"/>
</dbReference>
<dbReference type="SUPFAM" id="SSF53448">
    <property type="entry name" value="Nucleotide-diphospho-sugar transferases"/>
    <property type="match status" value="1"/>
</dbReference>
<name>A4A254_9BACT</name>
<comment type="caution">
    <text evidence="4">The sequence shown here is derived from an EMBL/GenBank/DDBJ whole genome shotgun (WGS) entry which is preliminary data.</text>
</comment>
<dbReference type="Pfam" id="PF02348">
    <property type="entry name" value="CTP_transf_3"/>
    <property type="match status" value="1"/>
</dbReference>
<keyword evidence="2 4" id="KW-0548">Nucleotidyltransferase</keyword>
<dbReference type="InterPro" id="IPR029044">
    <property type="entry name" value="Nucleotide-diphossugar_trans"/>
</dbReference>
<dbReference type="NCBIfam" id="TIGR00466">
    <property type="entry name" value="kdsB"/>
    <property type="match status" value="1"/>
</dbReference>
<dbReference type="HOGENOM" id="CLU_065038_0_1_0"/>
<dbReference type="PANTHER" id="PTHR42866">
    <property type="entry name" value="3-DEOXY-MANNO-OCTULOSONATE CYTIDYLYLTRANSFERASE"/>
    <property type="match status" value="1"/>
</dbReference>
<dbReference type="EC" id="2.7.7.38" evidence="4"/>
<reference evidence="4 5" key="1">
    <citation type="submission" date="2006-02" db="EMBL/GenBank/DDBJ databases">
        <authorList>
            <person name="Amann R."/>
            <person name="Ferriera S."/>
            <person name="Johnson J."/>
            <person name="Kravitz S."/>
            <person name="Halpern A."/>
            <person name="Remington K."/>
            <person name="Beeson K."/>
            <person name="Tran B."/>
            <person name="Rogers Y.-H."/>
            <person name="Friedman R."/>
            <person name="Venter J.C."/>
        </authorList>
    </citation>
    <scope>NUCLEOTIDE SEQUENCE [LARGE SCALE GENOMIC DNA]</scope>
    <source>
        <strain evidence="4 5">DSM 3645</strain>
    </source>
</reference>
<evidence type="ECO:0000313" key="4">
    <source>
        <dbReference type="EMBL" id="EAQ77157.1"/>
    </source>
</evidence>
<proteinExistence type="predicted"/>
<dbReference type="GO" id="GO:0008690">
    <property type="term" value="F:3-deoxy-manno-octulosonate cytidylyltransferase activity"/>
    <property type="evidence" value="ECO:0007669"/>
    <property type="project" value="UniProtKB-EC"/>
</dbReference>
<dbReference type="STRING" id="314230.DSM3645_15175"/>
<accession>A4A254</accession>
<evidence type="ECO:0000256" key="3">
    <source>
        <dbReference type="ARBA" id="ARBA00022985"/>
    </source>
</evidence>
<evidence type="ECO:0000313" key="5">
    <source>
        <dbReference type="Proteomes" id="UP000004358"/>
    </source>
</evidence>
<dbReference type="PANTHER" id="PTHR42866:SF2">
    <property type="entry name" value="3-DEOXY-MANNO-OCTULOSONATE CYTIDYLYLTRANSFERASE, MITOCHONDRIAL"/>
    <property type="match status" value="1"/>
</dbReference>
<protein>
    <submittedName>
        <fullName evidence="4">3-deoxy-manno-octulosonate cytidylyltransferase</fullName>
        <ecNumber evidence="4">2.7.7.38</ecNumber>
    </submittedName>
</protein>
<dbReference type="eggNOG" id="COG1212">
    <property type="taxonomic scope" value="Bacteria"/>
</dbReference>
<dbReference type="NCBIfam" id="NF003952">
    <property type="entry name" value="PRK05450.1-5"/>
    <property type="match status" value="1"/>
</dbReference>
<gene>
    <name evidence="4" type="ORF">DSM3645_15175</name>
</gene>
<sequence>MKNPSPKLALDFHNIWIRIWGAFQKPLLQHTWEAVCQSQSVDQVVIATNSEKVRTVAASFGAMVVLTGEHKCGTDRIAEVASGICSEDDLILNVQGDEVGIRPSEIETLIAAINSSPEADMGTLAIPIRAEEQILDPSCVKVVFSELTRRAIYFSRSPIPYWRTNASQCARPQAFLHIGVYGFRHAFLRRLTQSPATHLEKAEMLEQLRALELGAHICVGIVDEHVKGIDTLEDYERHQAIRRAT</sequence>
<dbReference type="InterPro" id="IPR004528">
    <property type="entry name" value="KdsB"/>
</dbReference>
<dbReference type="EMBL" id="AANZ01000041">
    <property type="protein sequence ID" value="EAQ77157.1"/>
    <property type="molecule type" value="Genomic_DNA"/>
</dbReference>
<dbReference type="Gene3D" id="3.90.550.10">
    <property type="entry name" value="Spore Coat Polysaccharide Biosynthesis Protein SpsA, Chain A"/>
    <property type="match status" value="1"/>
</dbReference>
<keyword evidence="1 4" id="KW-0808">Transferase</keyword>
<evidence type="ECO:0000256" key="1">
    <source>
        <dbReference type="ARBA" id="ARBA00022679"/>
    </source>
</evidence>
<organism evidence="4 5">
    <name type="scientific">Blastopirellula marina DSM 3645</name>
    <dbReference type="NCBI Taxonomy" id="314230"/>
    <lineage>
        <taxon>Bacteria</taxon>
        <taxon>Pseudomonadati</taxon>
        <taxon>Planctomycetota</taxon>
        <taxon>Planctomycetia</taxon>
        <taxon>Pirellulales</taxon>
        <taxon>Pirellulaceae</taxon>
        <taxon>Blastopirellula</taxon>
    </lineage>
</organism>
<dbReference type="InterPro" id="IPR003329">
    <property type="entry name" value="Cytidylyl_trans"/>
</dbReference>
<dbReference type="RefSeq" id="WP_002650933.1">
    <property type="nucleotide sequence ID" value="NZ_CH672376.1"/>
</dbReference>
<dbReference type="GO" id="GO:0009103">
    <property type="term" value="P:lipopolysaccharide biosynthetic process"/>
    <property type="evidence" value="ECO:0007669"/>
    <property type="project" value="UniProtKB-KW"/>
</dbReference>
<keyword evidence="3" id="KW-0448">Lipopolysaccharide biosynthesis</keyword>
<dbReference type="CDD" id="cd02517">
    <property type="entry name" value="CMP-KDO-Synthetase"/>
    <property type="match status" value="1"/>
</dbReference>
<evidence type="ECO:0000256" key="2">
    <source>
        <dbReference type="ARBA" id="ARBA00022695"/>
    </source>
</evidence>
<dbReference type="AlphaFoldDB" id="A4A254"/>